<dbReference type="SMART" id="SM00270">
    <property type="entry name" value="ChtBD1"/>
    <property type="match status" value="2"/>
</dbReference>
<dbReference type="EC" id="3.2.1.14" evidence="3"/>
<dbReference type="InterPro" id="IPR029070">
    <property type="entry name" value="Chitinase_insertion_sf"/>
</dbReference>
<keyword evidence="7" id="KW-0119">Carbohydrate metabolism</keyword>
<dbReference type="SMART" id="SM00636">
    <property type="entry name" value="Glyco_18"/>
    <property type="match status" value="1"/>
</dbReference>
<comment type="catalytic activity">
    <reaction evidence="1">
        <text>Random endo-hydrolysis of N-acetyl-beta-D-glucosaminide (1-&gt;4)-beta-linkages in chitin and chitodextrins.</text>
        <dbReference type="EC" id="3.2.1.14"/>
    </reaction>
</comment>
<keyword evidence="10" id="KW-1015">Disulfide bond</keyword>
<dbReference type="Pfam" id="PF00187">
    <property type="entry name" value="Chitin_bind_1"/>
    <property type="match status" value="1"/>
</dbReference>
<dbReference type="SUPFAM" id="SSF57016">
    <property type="entry name" value="Plant lectins/antimicrobial peptides"/>
    <property type="match status" value="1"/>
</dbReference>
<dbReference type="InterPro" id="IPR050314">
    <property type="entry name" value="Glycosyl_Hydrlase_18"/>
</dbReference>
<feature type="disulfide bond" evidence="10">
    <location>
        <begin position="90"/>
        <end position="104"/>
    </location>
</feature>
<comment type="caution">
    <text evidence="10">Lacks conserved residue(s) required for the propagation of feature annotation.</text>
</comment>
<dbReference type="GO" id="GO:0008061">
    <property type="term" value="F:chitin binding"/>
    <property type="evidence" value="ECO:0007669"/>
    <property type="project" value="UniProtKB-UniRule"/>
</dbReference>
<keyword evidence="16" id="KW-1185">Reference proteome</keyword>
<keyword evidence="4 10" id="KW-0147">Chitin-binding</keyword>
<dbReference type="GO" id="GO:0000272">
    <property type="term" value="P:polysaccharide catabolic process"/>
    <property type="evidence" value="ECO:0007669"/>
    <property type="project" value="UniProtKB-KW"/>
</dbReference>
<evidence type="ECO:0000256" key="8">
    <source>
        <dbReference type="ARBA" id="ARBA00023295"/>
    </source>
</evidence>
<evidence type="ECO:0000256" key="11">
    <source>
        <dbReference type="RuleBase" id="RU000489"/>
    </source>
</evidence>
<feature type="domain" description="GH18" evidence="14">
    <location>
        <begin position="121"/>
        <end position="480"/>
    </location>
</feature>
<dbReference type="Gene3D" id="3.10.50.10">
    <property type="match status" value="1"/>
</dbReference>
<dbReference type="InterPro" id="IPR001223">
    <property type="entry name" value="Glyco_hydro18_cat"/>
</dbReference>
<dbReference type="Gene3D" id="3.30.60.10">
    <property type="entry name" value="Endochitinase-like"/>
    <property type="match status" value="1"/>
</dbReference>
<dbReference type="InterPro" id="IPR001579">
    <property type="entry name" value="Glyco_hydro_18_chit_AS"/>
</dbReference>
<comment type="caution">
    <text evidence="15">The sequence shown here is derived from an EMBL/GenBank/DDBJ whole genome shotgun (WGS) entry which is preliminary data.</text>
</comment>
<name>A0A2P8AJH8_9PEZI</name>
<dbReference type="Pfam" id="PF00704">
    <property type="entry name" value="Glyco_hydro_18"/>
    <property type="match status" value="1"/>
</dbReference>
<dbReference type="SUPFAM" id="SSF51445">
    <property type="entry name" value="(Trans)glycosidases"/>
    <property type="match status" value="1"/>
</dbReference>
<evidence type="ECO:0000256" key="4">
    <source>
        <dbReference type="ARBA" id="ARBA00022669"/>
    </source>
</evidence>
<feature type="signal peptide" evidence="12">
    <location>
        <begin position="1"/>
        <end position="19"/>
    </location>
</feature>
<dbReference type="PANTHER" id="PTHR11177">
    <property type="entry name" value="CHITINASE"/>
    <property type="match status" value="1"/>
</dbReference>
<dbReference type="PROSITE" id="PS50941">
    <property type="entry name" value="CHIT_BIND_I_2"/>
    <property type="match status" value="1"/>
</dbReference>
<dbReference type="AlphaFoldDB" id="A0A2P8AJH8"/>
<dbReference type="InterPro" id="IPR018371">
    <property type="entry name" value="Chitin-binding_1_CS"/>
</dbReference>
<dbReference type="InterPro" id="IPR001002">
    <property type="entry name" value="Chitin-bd_1"/>
</dbReference>
<keyword evidence="8 11" id="KW-0326">Glycosidase</keyword>
<evidence type="ECO:0000259" key="14">
    <source>
        <dbReference type="PROSITE" id="PS51910"/>
    </source>
</evidence>
<evidence type="ECO:0000256" key="12">
    <source>
        <dbReference type="SAM" id="SignalP"/>
    </source>
</evidence>
<evidence type="ECO:0000256" key="9">
    <source>
        <dbReference type="ARBA" id="ARBA00023326"/>
    </source>
</evidence>
<evidence type="ECO:0000256" key="5">
    <source>
        <dbReference type="ARBA" id="ARBA00022801"/>
    </source>
</evidence>
<dbReference type="InterPro" id="IPR036861">
    <property type="entry name" value="Endochitinase-like_sf"/>
</dbReference>
<feature type="chain" id="PRO_5015186426" description="chitinase" evidence="12">
    <location>
        <begin position="20"/>
        <end position="1175"/>
    </location>
</feature>
<keyword evidence="12" id="KW-0732">Signal</keyword>
<dbReference type="CDD" id="cd06922">
    <property type="entry name" value="ChtBD1_GH18_1"/>
    <property type="match status" value="1"/>
</dbReference>
<protein>
    <recommendedName>
        <fullName evidence="3">chitinase</fullName>
        <ecNumber evidence="3">3.2.1.14</ecNumber>
    </recommendedName>
</protein>
<dbReference type="PROSITE" id="PS01095">
    <property type="entry name" value="GH18_1"/>
    <property type="match status" value="1"/>
</dbReference>
<comment type="similarity">
    <text evidence="2">Belongs to the glycosyl hydrolase 18 family. Chitinase class V subfamily.</text>
</comment>
<dbReference type="SUPFAM" id="SSF54556">
    <property type="entry name" value="Chitinase insertion domain"/>
    <property type="match status" value="1"/>
</dbReference>
<dbReference type="PANTHER" id="PTHR11177:SF333">
    <property type="entry name" value="CHITINASE"/>
    <property type="match status" value="1"/>
</dbReference>
<feature type="domain" description="Chitin-binding type-1" evidence="13">
    <location>
        <begin position="68"/>
        <end position="120"/>
    </location>
</feature>
<evidence type="ECO:0000256" key="3">
    <source>
        <dbReference type="ARBA" id="ARBA00012729"/>
    </source>
</evidence>
<accession>A0A2P8AJH8</accession>
<dbReference type="GO" id="GO:0008843">
    <property type="term" value="F:endochitinase activity"/>
    <property type="evidence" value="ECO:0007669"/>
    <property type="project" value="UniProtKB-EC"/>
</dbReference>
<keyword evidence="5 11" id="KW-0378">Hydrolase</keyword>
<dbReference type="OrthoDB" id="73875at2759"/>
<keyword evidence="6" id="KW-0146">Chitin degradation</keyword>
<dbReference type="InterPro" id="IPR017853">
    <property type="entry name" value="GH"/>
</dbReference>
<evidence type="ECO:0000259" key="13">
    <source>
        <dbReference type="PROSITE" id="PS50941"/>
    </source>
</evidence>
<evidence type="ECO:0000256" key="7">
    <source>
        <dbReference type="ARBA" id="ARBA00023277"/>
    </source>
</evidence>
<reference evidence="15 16" key="1">
    <citation type="submission" date="2017-05" db="EMBL/GenBank/DDBJ databases">
        <title>Draft genome sequence of Elsinoe australis.</title>
        <authorList>
            <person name="Cheng Q."/>
        </authorList>
    </citation>
    <scope>NUCLEOTIDE SEQUENCE [LARGE SCALE GENOMIC DNA]</scope>
    <source>
        <strain evidence="15 16">NL1</strain>
    </source>
</reference>
<dbReference type="InterPro" id="IPR011583">
    <property type="entry name" value="Chitinase_II/V-like_cat"/>
</dbReference>
<dbReference type="PROSITE" id="PS00026">
    <property type="entry name" value="CHIT_BIND_I_1"/>
    <property type="match status" value="1"/>
</dbReference>
<dbReference type="PROSITE" id="PS51910">
    <property type="entry name" value="GH18_2"/>
    <property type="match status" value="1"/>
</dbReference>
<feature type="disulfide bond" evidence="10">
    <location>
        <begin position="85"/>
        <end position="97"/>
    </location>
</feature>
<dbReference type="STRING" id="40998.A0A2P8AJH8"/>
<dbReference type="CDD" id="cd00035">
    <property type="entry name" value="ChtBD1"/>
    <property type="match status" value="1"/>
</dbReference>
<evidence type="ECO:0000256" key="6">
    <source>
        <dbReference type="ARBA" id="ARBA00023024"/>
    </source>
</evidence>
<evidence type="ECO:0000313" key="15">
    <source>
        <dbReference type="EMBL" id="PSK60601.1"/>
    </source>
</evidence>
<evidence type="ECO:0000256" key="1">
    <source>
        <dbReference type="ARBA" id="ARBA00000822"/>
    </source>
</evidence>
<evidence type="ECO:0000256" key="10">
    <source>
        <dbReference type="PROSITE-ProRule" id="PRU00261"/>
    </source>
</evidence>
<gene>
    <name evidence="15" type="ORF">B9Z65_751</name>
</gene>
<dbReference type="Proteomes" id="UP000243723">
    <property type="component" value="Unassembled WGS sequence"/>
</dbReference>
<evidence type="ECO:0000313" key="16">
    <source>
        <dbReference type="Proteomes" id="UP000243723"/>
    </source>
</evidence>
<sequence length="1175" mass="128048">MHILHSLLTIAALATAVLAQASQDPAAVDDYTCSATKPCKIGCCSNSGVCGLGPKFCGDTCISSCDYKSECDPGWGSRWSAKETCPLNVCCSEFGFCGTTKDFCGDKKVPKPSCGGTSSNARTIGYYEGWSTTRACNGMAPEQVPAGGYTHLNFAFAFVDPSTYKVAPMSTLDTDLYPRFTQLKQNNPGLETWISVGGWSMNDPDQPTASTFSDLAGSTSAQSVFFSSLISFMETHGFDGVDIDWEYPVAPERSGKPDDYKNYVSFLKNLRSAFGGTGHKYGLSITLPSSYWYMQNFDIVALEPLVDWFNVMTYDLHGTWDSTDRFIGPVVNAHTNLTEIDLTMDLFWRNNIKPEKIVMGLGFYGRSFTLTDPSCTSPGCPFSGGANPGPCSASAGTLMNSEIQDIIDAGATPTLDKDAAVKQIVWDNNQWISYDDEETYKMKIDYANSKCLGGTMVWAVSTDDSSFTSTTALQQHNGLSQKSLFGGSSPKPVDKLSTCIWGECGKPCPGDAQAAQRSDGKNKGDAGIYSFCPAGQTRSYCCPKGEPVPACQWRGGAPFCDGKCHDGEVQVASDSSATGEECWTGHKVLCCTQTQSDAASGQCKWEGAAPFCGKNGKVGEHYGCDESDRYEETFDSLGSGGESYCFSGYKSFCCTKPAPFTGCGWTSKEHPWLHPFTCSTGCPAGKQIIASDPSKAGLCDGDTSSYYCCDAPLADVPDDQDNLNFCQSLDDMYVLSNEYDDDGNPADLIELYWYENEIFTVPNNEDPSTWTNTKRSIGIMAELQQMRLARGWDGHYAADANTTLPQVCNAIDCFYIPASDVAEVEDLLAEIRGSWDLQTVRHNPYAEIEDQWHSIIEKRTRSSVVRLPKNRRVRFVAATYNTVAELSGMGRQFWAGAAANTINICLTNKAAFQGRQVGRKYVTEHVTELQTPAQFAQSMIDGKYPDLSPVSGISSGYDWTQVFDNGGYMTMTWQQLGVARPAGLEGDTPIAAIYHALGSKGTNGDDANLQVCDAQTNSLKTSAWAIHTNIIGEKKWKNASPSQRLAYLNNLDQSLVPYMNSQTCQASLEHAYKVQQQVFKALDQAVSTNANINGPGGNTNFALLHKTWYQKFFDEMSENLEAFLTAKYQAEITAWQGGSKAYGAFKAVQRNKIVKNLQGRSSTSSNLAILTGWLT</sequence>
<evidence type="ECO:0000256" key="2">
    <source>
        <dbReference type="ARBA" id="ARBA00008682"/>
    </source>
</evidence>
<keyword evidence="9" id="KW-0624">Polysaccharide degradation</keyword>
<proteinExistence type="inferred from homology"/>
<dbReference type="Gene3D" id="3.20.20.80">
    <property type="entry name" value="Glycosidases"/>
    <property type="match status" value="1"/>
</dbReference>
<organism evidence="15 16">
    <name type="scientific">Elsinoe australis</name>
    <dbReference type="NCBI Taxonomy" id="40998"/>
    <lineage>
        <taxon>Eukaryota</taxon>
        <taxon>Fungi</taxon>
        <taxon>Dikarya</taxon>
        <taxon>Ascomycota</taxon>
        <taxon>Pezizomycotina</taxon>
        <taxon>Dothideomycetes</taxon>
        <taxon>Dothideomycetidae</taxon>
        <taxon>Myriangiales</taxon>
        <taxon>Elsinoaceae</taxon>
        <taxon>Elsinoe</taxon>
    </lineage>
</organism>
<dbReference type="EMBL" id="NHZQ01000003">
    <property type="protein sequence ID" value="PSK60601.1"/>
    <property type="molecule type" value="Genomic_DNA"/>
</dbReference>
<dbReference type="GO" id="GO:0006032">
    <property type="term" value="P:chitin catabolic process"/>
    <property type="evidence" value="ECO:0007669"/>
    <property type="project" value="UniProtKB-KW"/>
</dbReference>